<keyword evidence="1" id="KW-0472">Membrane</keyword>
<feature type="transmembrane region" description="Helical" evidence="1">
    <location>
        <begin position="12"/>
        <end position="29"/>
    </location>
</feature>
<evidence type="ECO:0000313" key="3">
    <source>
        <dbReference type="Proteomes" id="UP000009168"/>
    </source>
</evidence>
<reference evidence="3" key="1">
    <citation type="journal article" date="2006" name="PLoS Biol.">
        <title>Macronuclear genome sequence of the ciliate Tetrahymena thermophila, a model eukaryote.</title>
        <authorList>
            <person name="Eisen J.A."/>
            <person name="Coyne R.S."/>
            <person name="Wu M."/>
            <person name="Wu D."/>
            <person name="Thiagarajan M."/>
            <person name="Wortman J.R."/>
            <person name="Badger J.H."/>
            <person name="Ren Q."/>
            <person name="Amedeo P."/>
            <person name="Jones K.M."/>
            <person name="Tallon L.J."/>
            <person name="Delcher A.L."/>
            <person name="Salzberg S.L."/>
            <person name="Silva J.C."/>
            <person name="Haas B.J."/>
            <person name="Majoros W.H."/>
            <person name="Farzad M."/>
            <person name="Carlton J.M."/>
            <person name="Smith R.K. Jr."/>
            <person name="Garg J."/>
            <person name="Pearlman R.E."/>
            <person name="Karrer K.M."/>
            <person name="Sun L."/>
            <person name="Manning G."/>
            <person name="Elde N.C."/>
            <person name="Turkewitz A.P."/>
            <person name="Asai D.J."/>
            <person name="Wilkes D.E."/>
            <person name="Wang Y."/>
            <person name="Cai H."/>
            <person name="Collins K."/>
            <person name="Stewart B.A."/>
            <person name="Lee S.R."/>
            <person name="Wilamowska K."/>
            <person name="Weinberg Z."/>
            <person name="Ruzzo W.L."/>
            <person name="Wloga D."/>
            <person name="Gaertig J."/>
            <person name="Frankel J."/>
            <person name="Tsao C.-C."/>
            <person name="Gorovsky M.A."/>
            <person name="Keeling P.J."/>
            <person name="Waller R.F."/>
            <person name="Patron N.J."/>
            <person name="Cherry J.M."/>
            <person name="Stover N.A."/>
            <person name="Krieger C.J."/>
            <person name="del Toro C."/>
            <person name="Ryder H.F."/>
            <person name="Williamson S.C."/>
            <person name="Barbeau R.A."/>
            <person name="Hamilton E.P."/>
            <person name="Orias E."/>
        </authorList>
    </citation>
    <scope>NUCLEOTIDE SEQUENCE [LARGE SCALE GENOMIC DNA]</scope>
    <source>
        <strain evidence="3">SB210</strain>
    </source>
</reference>
<dbReference type="RefSeq" id="XP_012651757.1">
    <property type="nucleotide sequence ID" value="XM_012796303.1"/>
</dbReference>
<keyword evidence="3" id="KW-1185">Reference proteome</keyword>
<dbReference type="EMBL" id="GG662794">
    <property type="protein sequence ID" value="EWS75684.1"/>
    <property type="molecule type" value="Genomic_DNA"/>
</dbReference>
<keyword evidence="1 2" id="KW-0812">Transmembrane</keyword>
<dbReference type="GeneID" id="24440299"/>
<sequence length="161" mass="19539">MFYLQMLEMQKLIMMFIMILLYFGIRLQAETNKQQYNFQRGFIFFDFLCKTHKACQFQYKRMIEGMNNVIRFYPFYLILTVQQKIRLVSSSIRDIQVLDANQIDAIIQIKRTAELKNYLEGELKCLGMNQLSYLYIKEKEEEEKRKIQSQFQIYINICICK</sequence>
<dbReference type="InParanoid" id="W7XL52"/>
<dbReference type="Proteomes" id="UP000009168">
    <property type="component" value="Unassembled WGS sequence"/>
</dbReference>
<proteinExistence type="predicted"/>
<keyword evidence="1" id="KW-1133">Transmembrane helix</keyword>
<gene>
    <name evidence="2" type="ORF">TTHERM_000705201</name>
</gene>
<dbReference type="KEGG" id="tet:TTHERM_000705201"/>
<protein>
    <submittedName>
        <fullName evidence="2">Transmembrane protein, putative</fullName>
    </submittedName>
</protein>
<accession>W7XL52</accession>
<dbReference type="AlphaFoldDB" id="W7XL52"/>
<evidence type="ECO:0000256" key="1">
    <source>
        <dbReference type="SAM" id="Phobius"/>
    </source>
</evidence>
<organism evidence="2 3">
    <name type="scientific">Tetrahymena thermophila (strain SB210)</name>
    <dbReference type="NCBI Taxonomy" id="312017"/>
    <lineage>
        <taxon>Eukaryota</taxon>
        <taxon>Sar</taxon>
        <taxon>Alveolata</taxon>
        <taxon>Ciliophora</taxon>
        <taxon>Intramacronucleata</taxon>
        <taxon>Oligohymenophorea</taxon>
        <taxon>Hymenostomatida</taxon>
        <taxon>Tetrahymenina</taxon>
        <taxon>Tetrahymenidae</taxon>
        <taxon>Tetrahymena</taxon>
    </lineage>
</organism>
<evidence type="ECO:0000313" key="2">
    <source>
        <dbReference type="EMBL" id="EWS75684.1"/>
    </source>
</evidence>
<name>W7XL52_TETTS</name>